<evidence type="ECO:0000313" key="10">
    <source>
        <dbReference type="RefSeq" id="XP_033534154.1"/>
    </source>
</evidence>
<dbReference type="GO" id="GO:0061630">
    <property type="term" value="F:ubiquitin protein ligase activity"/>
    <property type="evidence" value="ECO:0007669"/>
    <property type="project" value="InterPro"/>
</dbReference>
<dbReference type="Gene3D" id="3.30.40.10">
    <property type="entry name" value="Zinc/RING finger domain, C3HC4 (zinc finger)"/>
    <property type="match status" value="2"/>
</dbReference>
<dbReference type="FunFam" id="3.30.40.10:FF:000673">
    <property type="entry name" value="RING finger domain protein, putative"/>
    <property type="match status" value="1"/>
</dbReference>
<gene>
    <name evidence="8 10" type="ORF">P152DRAFT_507392</name>
</gene>
<keyword evidence="4" id="KW-0539">Nucleus</keyword>
<evidence type="ECO:0000313" key="8">
    <source>
        <dbReference type="EMBL" id="KAF1812523.1"/>
    </source>
</evidence>
<comment type="subcellular location">
    <subcellularLocation>
        <location evidence="4">Nucleus</location>
    </subcellularLocation>
</comment>
<feature type="region of interest" description="Disordered" evidence="6">
    <location>
        <begin position="327"/>
        <end position="349"/>
    </location>
</feature>
<dbReference type="SMART" id="SM00184">
    <property type="entry name" value="RING"/>
    <property type="match status" value="2"/>
</dbReference>
<dbReference type="InterPro" id="IPR001841">
    <property type="entry name" value="Znf_RING"/>
</dbReference>
<dbReference type="InterPro" id="IPR027370">
    <property type="entry name" value="Znf-RING_euk"/>
</dbReference>
<evidence type="ECO:0000256" key="2">
    <source>
        <dbReference type="ARBA" id="ARBA00022771"/>
    </source>
</evidence>
<reference evidence="10" key="2">
    <citation type="submission" date="2020-04" db="EMBL/GenBank/DDBJ databases">
        <authorList>
            <consortium name="NCBI Genome Project"/>
        </authorList>
    </citation>
    <scope>NUCLEOTIDE SEQUENCE</scope>
    <source>
        <strain evidence="10">CBS 781.70</strain>
    </source>
</reference>
<dbReference type="GO" id="GO:0008270">
    <property type="term" value="F:zinc ion binding"/>
    <property type="evidence" value="ECO:0007669"/>
    <property type="project" value="UniProtKB-KW"/>
</dbReference>
<reference evidence="8 10" key="1">
    <citation type="submission" date="2020-01" db="EMBL/GenBank/DDBJ databases">
        <authorList>
            <consortium name="DOE Joint Genome Institute"/>
            <person name="Haridas S."/>
            <person name="Albert R."/>
            <person name="Binder M."/>
            <person name="Bloem J."/>
            <person name="Labutti K."/>
            <person name="Salamov A."/>
            <person name="Andreopoulos B."/>
            <person name="Baker S.E."/>
            <person name="Barry K."/>
            <person name="Bills G."/>
            <person name="Bluhm B.H."/>
            <person name="Cannon C."/>
            <person name="Castanera R."/>
            <person name="Culley D.E."/>
            <person name="Daum C."/>
            <person name="Ezra D."/>
            <person name="Gonzalez J.B."/>
            <person name="Henrissat B."/>
            <person name="Kuo A."/>
            <person name="Liang C."/>
            <person name="Lipzen A."/>
            <person name="Lutzoni F."/>
            <person name="Magnuson J."/>
            <person name="Mondo S."/>
            <person name="Nolan M."/>
            <person name="Ohm R."/>
            <person name="Pangilinan J."/>
            <person name="Park H.-J."/>
            <person name="Ramirez L."/>
            <person name="Alfaro M."/>
            <person name="Sun H."/>
            <person name="Tritt A."/>
            <person name="Yoshinaga Y."/>
            <person name="Zwiers L.-H."/>
            <person name="Turgeon B.G."/>
            <person name="Goodwin S.B."/>
            <person name="Spatafora J.W."/>
            <person name="Crous P.W."/>
            <person name="Grigoriev I.V."/>
        </authorList>
    </citation>
    <scope>NUCLEOTIDE SEQUENCE</scope>
    <source>
        <strain evidence="8 10">CBS 781.70</strain>
    </source>
</reference>
<feature type="domain" description="RING-type" evidence="7">
    <location>
        <begin position="261"/>
        <end position="320"/>
    </location>
</feature>
<dbReference type="PANTHER" id="PTHR13063:SF10">
    <property type="entry name" value="NITRIC OXIDE SYNTHASE-INTERACTING PROTEIN"/>
    <property type="match status" value="1"/>
</dbReference>
<accession>A0A6G1G3A0</accession>
<dbReference type="PIRSF" id="PIRSF023577">
    <property type="entry name" value="ENOS_interacting"/>
    <property type="match status" value="1"/>
</dbReference>
<dbReference type="PROSITE" id="PS50089">
    <property type="entry name" value="ZF_RING_2"/>
    <property type="match status" value="1"/>
</dbReference>
<dbReference type="SUPFAM" id="SSF57850">
    <property type="entry name" value="RING/U-box"/>
    <property type="match status" value="2"/>
</dbReference>
<feature type="compositionally biased region" description="Polar residues" evidence="6">
    <location>
        <begin position="178"/>
        <end position="192"/>
    </location>
</feature>
<keyword evidence="2 5" id="KW-0863">Zinc-finger</keyword>
<dbReference type="GO" id="GO:0005634">
    <property type="term" value="C:nucleus"/>
    <property type="evidence" value="ECO:0007669"/>
    <property type="project" value="UniProtKB-SubCell"/>
</dbReference>
<feature type="region of interest" description="Disordered" evidence="6">
    <location>
        <begin position="159"/>
        <end position="211"/>
    </location>
</feature>
<dbReference type="RefSeq" id="XP_033534154.1">
    <property type="nucleotide sequence ID" value="XM_033682530.1"/>
</dbReference>
<name>A0A6G1G3A0_9PEZI</name>
<dbReference type="InterPro" id="IPR013083">
    <property type="entry name" value="Znf_RING/FYVE/PHD"/>
</dbReference>
<dbReference type="OrthoDB" id="116827at2759"/>
<dbReference type="Proteomes" id="UP000504638">
    <property type="component" value="Unplaced"/>
</dbReference>
<dbReference type="Pfam" id="PF13445">
    <property type="entry name" value="zf-RING_UBOX"/>
    <property type="match status" value="1"/>
</dbReference>
<feature type="compositionally biased region" description="Basic residues" evidence="6">
    <location>
        <begin position="337"/>
        <end position="346"/>
    </location>
</feature>
<proteinExistence type="inferred from homology"/>
<protein>
    <recommendedName>
        <fullName evidence="7">RING-type domain-containing protein</fullName>
    </recommendedName>
</protein>
<evidence type="ECO:0000256" key="4">
    <source>
        <dbReference type="PIRNR" id="PIRNR023577"/>
    </source>
</evidence>
<keyword evidence="9" id="KW-1185">Reference proteome</keyword>
<feature type="compositionally biased region" description="Basic and acidic residues" evidence="6">
    <location>
        <begin position="240"/>
        <end position="257"/>
    </location>
</feature>
<evidence type="ECO:0000256" key="5">
    <source>
        <dbReference type="PROSITE-ProRule" id="PRU00175"/>
    </source>
</evidence>
<organism evidence="8">
    <name type="scientific">Eremomyces bilateralis CBS 781.70</name>
    <dbReference type="NCBI Taxonomy" id="1392243"/>
    <lineage>
        <taxon>Eukaryota</taxon>
        <taxon>Fungi</taxon>
        <taxon>Dikarya</taxon>
        <taxon>Ascomycota</taxon>
        <taxon>Pezizomycotina</taxon>
        <taxon>Dothideomycetes</taxon>
        <taxon>Dothideomycetes incertae sedis</taxon>
        <taxon>Eremomycetales</taxon>
        <taxon>Eremomycetaceae</taxon>
        <taxon>Eremomyces</taxon>
    </lineage>
</organism>
<comment type="similarity">
    <text evidence="4">Belongs to the NOSIP family.</text>
</comment>
<feature type="compositionally biased region" description="Basic and acidic residues" evidence="6">
    <location>
        <begin position="79"/>
        <end position="112"/>
    </location>
</feature>
<evidence type="ECO:0000256" key="3">
    <source>
        <dbReference type="ARBA" id="ARBA00022833"/>
    </source>
</evidence>
<evidence type="ECO:0000313" key="9">
    <source>
        <dbReference type="Proteomes" id="UP000504638"/>
    </source>
</evidence>
<feature type="compositionally biased region" description="Basic and acidic residues" evidence="6">
    <location>
        <begin position="159"/>
        <end position="175"/>
    </location>
</feature>
<evidence type="ECO:0000259" key="7">
    <source>
        <dbReference type="PROSITE" id="PS50089"/>
    </source>
</evidence>
<evidence type="ECO:0000256" key="6">
    <source>
        <dbReference type="SAM" id="MobiDB-lite"/>
    </source>
</evidence>
<keyword evidence="1" id="KW-0479">Metal-binding</keyword>
<feature type="region of interest" description="Disordered" evidence="6">
    <location>
        <begin position="240"/>
        <end position="263"/>
    </location>
</feature>
<dbReference type="AlphaFoldDB" id="A0A6G1G3A0"/>
<sequence length="377" mass="42345">MAHSKRNTTLPFSTAHERALLKAQWGTKTTQLTRESFLPLHFCRLCLNALRDPVACPSGDLFCRECAITNLLAQRKEKDRLEKGRERDVEQRKDDELEREKLAQEESIKQFERIQQGFGSSNGPRSEPEERRSEKETERNRGTKRKFELDESELLRIAKEDQNRIQEGMRAEKRAKNAKSQLPSFWVPSQTPDELDRVRGGEHEAAPDTKDRKWHAICPASASNAKHEFSLKTLTPVHFQTDDRDKAQSGTSNDREAAPSCPSCKKRLSNAAKAMIAIPCGHVVCKPCVEKFVDPTGKEARDLWDHNGESGGLLRCYVCDADLSSQQQEGKKGKDGKGRKKDKGRKPGLVLIRSEGTGYAGGGKNTVKKEGVAFKFG</sequence>
<feature type="compositionally biased region" description="Basic and acidic residues" evidence="6">
    <location>
        <begin position="126"/>
        <end position="147"/>
    </location>
</feature>
<dbReference type="GeneID" id="54423100"/>
<feature type="compositionally biased region" description="Basic and acidic residues" evidence="6">
    <location>
        <begin position="194"/>
        <end position="211"/>
    </location>
</feature>
<dbReference type="PANTHER" id="PTHR13063">
    <property type="entry name" value="ENOS INTERACTING PROTEIN"/>
    <property type="match status" value="1"/>
</dbReference>
<feature type="region of interest" description="Disordered" evidence="6">
    <location>
        <begin position="79"/>
        <end position="147"/>
    </location>
</feature>
<keyword evidence="3" id="KW-0862">Zinc</keyword>
<reference evidence="10" key="3">
    <citation type="submission" date="2025-04" db="UniProtKB">
        <authorList>
            <consortium name="RefSeq"/>
        </authorList>
    </citation>
    <scope>IDENTIFICATION</scope>
    <source>
        <strain evidence="10">CBS 781.70</strain>
    </source>
</reference>
<dbReference type="PROSITE" id="PS00518">
    <property type="entry name" value="ZF_RING_1"/>
    <property type="match status" value="1"/>
</dbReference>
<dbReference type="EMBL" id="ML975157">
    <property type="protein sequence ID" value="KAF1812523.1"/>
    <property type="molecule type" value="Genomic_DNA"/>
</dbReference>
<dbReference type="InterPro" id="IPR017907">
    <property type="entry name" value="Znf_RING_CS"/>
</dbReference>
<dbReference type="InterPro" id="IPR016818">
    <property type="entry name" value="NOSIP"/>
</dbReference>
<evidence type="ECO:0000256" key="1">
    <source>
        <dbReference type="ARBA" id="ARBA00022723"/>
    </source>
</evidence>